<evidence type="ECO:0000256" key="1">
    <source>
        <dbReference type="ARBA" id="ARBA00004651"/>
    </source>
</evidence>
<keyword evidence="6" id="KW-0598">Phosphotransferase system</keyword>
<reference evidence="15 16" key="2">
    <citation type="submission" date="2008-10" db="EMBL/GenBank/DDBJ databases">
        <authorList>
            <person name="Fulton L."/>
            <person name="Clifton S."/>
            <person name="Fulton B."/>
            <person name="Xu J."/>
            <person name="Minx P."/>
            <person name="Pepin K.H."/>
            <person name="Johnson M."/>
            <person name="Thiruvilangam P."/>
            <person name="Bhonagiri V."/>
            <person name="Nash W.E."/>
            <person name="Mardis E.R."/>
            <person name="Wilson R.K."/>
        </authorList>
    </citation>
    <scope>NUCLEOTIDE SEQUENCE [LARGE SCALE GENOMIC DNA]</scope>
    <source>
        <strain evidence="15 16">DSM 13279</strain>
    </source>
</reference>
<evidence type="ECO:0000256" key="11">
    <source>
        <dbReference type="PROSITE-ProRule" id="PRU00421"/>
    </source>
</evidence>
<dbReference type="InterPro" id="IPR003352">
    <property type="entry name" value="PTS_EIIC"/>
</dbReference>
<feature type="domain" description="PTS EIIC type-1" evidence="14">
    <location>
        <begin position="115"/>
        <end position="473"/>
    </location>
</feature>
<comment type="caution">
    <text evidence="15">The sequence shown here is derived from an EMBL/GenBank/DDBJ whole genome shotgun (WGS) entry which is preliminary data.</text>
</comment>
<evidence type="ECO:0000313" key="15">
    <source>
        <dbReference type="EMBL" id="EEA90461.1"/>
    </source>
</evidence>
<dbReference type="GeneID" id="98001731"/>
<keyword evidence="10 12" id="KW-0472">Membrane</keyword>
<dbReference type="GO" id="GO:0008982">
    <property type="term" value="F:protein-N(PI)-phosphohistidine-sugar phosphotransferase activity"/>
    <property type="evidence" value="ECO:0007669"/>
    <property type="project" value="InterPro"/>
</dbReference>
<dbReference type="CDD" id="cd00212">
    <property type="entry name" value="PTS_IIB_glc"/>
    <property type="match status" value="1"/>
</dbReference>
<keyword evidence="2" id="KW-0813">Transport</keyword>
<name>B6GB97_9ACTN</name>
<feature type="domain" description="PTS EIIB type-1" evidence="13">
    <location>
        <begin position="5"/>
        <end position="87"/>
    </location>
</feature>
<dbReference type="OrthoDB" id="3187794at2"/>
<dbReference type="InterPro" id="IPR018113">
    <property type="entry name" value="PTrfase_EIIB_Cys"/>
</dbReference>
<evidence type="ECO:0000256" key="7">
    <source>
        <dbReference type="ARBA" id="ARBA00022692"/>
    </source>
</evidence>
<dbReference type="Pfam" id="PF00367">
    <property type="entry name" value="PTS_EIIB"/>
    <property type="match status" value="1"/>
</dbReference>
<feature type="transmembrane region" description="Helical" evidence="12">
    <location>
        <begin position="112"/>
        <end position="134"/>
    </location>
</feature>
<feature type="transmembrane region" description="Helical" evidence="12">
    <location>
        <begin position="436"/>
        <end position="459"/>
    </location>
</feature>
<keyword evidence="7 12" id="KW-0812">Transmembrane</keyword>
<keyword evidence="9 12" id="KW-1133">Transmembrane helix</keyword>
<organism evidence="15 16">
    <name type="scientific">Collinsella stercoris DSM 13279</name>
    <dbReference type="NCBI Taxonomy" id="445975"/>
    <lineage>
        <taxon>Bacteria</taxon>
        <taxon>Bacillati</taxon>
        <taxon>Actinomycetota</taxon>
        <taxon>Coriobacteriia</taxon>
        <taxon>Coriobacteriales</taxon>
        <taxon>Coriobacteriaceae</taxon>
        <taxon>Collinsella</taxon>
    </lineage>
</organism>
<dbReference type="PANTHER" id="PTHR30175:SF1">
    <property type="entry name" value="PTS SYSTEM ARBUTIN-, CELLOBIOSE-, AND SALICIN-SPECIFIC EIIBC COMPONENT-RELATED"/>
    <property type="match status" value="1"/>
</dbReference>
<feature type="transmembrane region" description="Helical" evidence="12">
    <location>
        <begin position="394"/>
        <end position="416"/>
    </location>
</feature>
<evidence type="ECO:0000256" key="8">
    <source>
        <dbReference type="ARBA" id="ARBA00022777"/>
    </source>
</evidence>
<dbReference type="GO" id="GO:0009401">
    <property type="term" value="P:phosphoenolpyruvate-dependent sugar phosphotransferase system"/>
    <property type="evidence" value="ECO:0007669"/>
    <property type="project" value="UniProtKB-KW"/>
</dbReference>
<feature type="transmembrane region" description="Helical" evidence="12">
    <location>
        <begin position="186"/>
        <end position="205"/>
    </location>
</feature>
<evidence type="ECO:0000256" key="5">
    <source>
        <dbReference type="ARBA" id="ARBA00022679"/>
    </source>
</evidence>
<evidence type="ECO:0000256" key="12">
    <source>
        <dbReference type="SAM" id="Phobius"/>
    </source>
</evidence>
<dbReference type="AlphaFoldDB" id="B6GB97"/>
<dbReference type="PROSITE" id="PS01035">
    <property type="entry name" value="PTS_EIIB_TYPE_1_CYS"/>
    <property type="match status" value="1"/>
</dbReference>
<evidence type="ECO:0000256" key="4">
    <source>
        <dbReference type="ARBA" id="ARBA00022597"/>
    </source>
</evidence>
<gene>
    <name evidence="15" type="ORF">COLSTE_01356</name>
</gene>
<protein>
    <submittedName>
        <fullName evidence="15">Phosphotransferase system, EIIB</fullName>
    </submittedName>
</protein>
<evidence type="ECO:0000259" key="14">
    <source>
        <dbReference type="PROSITE" id="PS51103"/>
    </source>
</evidence>
<dbReference type="InterPro" id="IPR001996">
    <property type="entry name" value="PTS_IIB_1"/>
</dbReference>
<dbReference type="GO" id="GO:0005886">
    <property type="term" value="C:plasma membrane"/>
    <property type="evidence" value="ECO:0007669"/>
    <property type="project" value="UniProtKB-SubCell"/>
</dbReference>
<evidence type="ECO:0000256" key="2">
    <source>
        <dbReference type="ARBA" id="ARBA00022448"/>
    </source>
</evidence>
<keyword evidence="16" id="KW-1185">Reference proteome</keyword>
<feature type="transmembrane region" description="Helical" evidence="12">
    <location>
        <begin position="276"/>
        <end position="293"/>
    </location>
</feature>
<feature type="transmembrane region" description="Helical" evidence="12">
    <location>
        <begin position="220"/>
        <end position="240"/>
    </location>
</feature>
<dbReference type="STRING" id="445975.COLSTE_01356"/>
<dbReference type="Pfam" id="PF02378">
    <property type="entry name" value="PTS_EIIC"/>
    <property type="match status" value="1"/>
</dbReference>
<dbReference type="InterPro" id="IPR050558">
    <property type="entry name" value="PTS_Sugar-Specific_Components"/>
</dbReference>
<accession>B6GB97</accession>
<feature type="active site" description="Phosphocysteine intermediate; for EIIB activity" evidence="11">
    <location>
        <position position="27"/>
    </location>
</feature>
<dbReference type="InterPro" id="IPR036878">
    <property type="entry name" value="Glu_permease_IIB"/>
</dbReference>
<dbReference type="GO" id="GO:0090589">
    <property type="term" value="F:protein-phosphocysteine-trehalose phosphotransferase system transporter activity"/>
    <property type="evidence" value="ECO:0007669"/>
    <property type="project" value="TreeGrafter"/>
</dbReference>
<dbReference type="Gene3D" id="3.30.1360.60">
    <property type="entry name" value="Glucose permease domain IIB"/>
    <property type="match status" value="1"/>
</dbReference>
<evidence type="ECO:0000313" key="16">
    <source>
        <dbReference type="Proteomes" id="UP000003560"/>
    </source>
</evidence>
<proteinExistence type="predicted"/>
<comment type="subcellular location">
    <subcellularLocation>
        <location evidence="1">Cell membrane</location>
        <topology evidence="1">Multi-pass membrane protein</topology>
    </subcellularLocation>
</comment>
<keyword evidence="3" id="KW-1003">Cell membrane</keyword>
<dbReference type="eggNOG" id="COG1263">
    <property type="taxonomic scope" value="Bacteria"/>
</dbReference>
<dbReference type="HOGENOM" id="CLU_012312_2_0_11"/>
<dbReference type="PANTHER" id="PTHR30175">
    <property type="entry name" value="PHOSPHOTRANSFERASE SYSTEM TRANSPORT PROTEIN"/>
    <property type="match status" value="1"/>
</dbReference>
<feature type="transmembrane region" description="Helical" evidence="12">
    <location>
        <begin position="300"/>
        <end position="319"/>
    </location>
</feature>
<keyword evidence="8" id="KW-0418">Kinase</keyword>
<dbReference type="InterPro" id="IPR013013">
    <property type="entry name" value="PTS_EIIC_1"/>
</dbReference>
<reference evidence="15 16" key="1">
    <citation type="submission" date="2008-10" db="EMBL/GenBank/DDBJ databases">
        <title>Draft genome sequence of Collinsella stercoris (DSM 13279).</title>
        <authorList>
            <person name="Sudarsanam P."/>
            <person name="Ley R."/>
            <person name="Guruge J."/>
            <person name="Turnbaugh P.J."/>
            <person name="Mahowald M."/>
            <person name="Liep D."/>
            <person name="Gordon J."/>
        </authorList>
    </citation>
    <scope>NUCLEOTIDE SEQUENCE [LARGE SCALE GENOMIC DNA]</scope>
    <source>
        <strain evidence="15 16">DSM 13279</strain>
    </source>
</reference>
<dbReference type="EMBL" id="ABXJ01000070">
    <property type="protein sequence ID" value="EEA90461.1"/>
    <property type="molecule type" value="Genomic_DNA"/>
</dbReference>
<dbReference type="SUPFAM" id="SSF55604">
    <property type="entry name" value="Glucose permease domain IIB"/>
    <property type="match status" value="1"/>
</dbReference>
<dbReference type="Proteomes" id="UP000003560">
    <property type="component" value="Unassembled WGS sequence"/>
</dbReference>
<dbReference type="GO" id="GO:0016301">
    <property type="term" value="F:kinase activity"/>
    <property type="evidence" value="ECO:0007669"/>
    <property type="project" value="UniProtKB-KW"/>
</dbReference>
<evidence type="ECO:0000256" key="3">
    <source>
        <dbReference type="ARBA" id="ARBA00022475"/>
    </source>
</evidence>
<dbReference type="FunFam" id="3.30.1360.60:FF:000001">
    <property type="entry name" value="PTS system glucose-specific IIBC component PtsG"/>
    <property type="match status" value="1"/>
</dbReference>
<keyword evidence="5 15" id="KW-0808">Transferase</keyword>
<feature type="transmembrane region" description="Helical" evidence="12">
    <location>
        <begin position="154"/>
        <end position="179"/>
    </location>
</feature>
<dbReference type="eggNOG" id="COG1264">
    <property type="taxonomic scope" value="Bacteria"/>
</dbReference>
<dbReference type="PROSITE" id="PS51098">
    <property type="entry name" value="PTS_EIIB_TYPE_1"/>
    <property type="match status" value="1"/>
</dbReference>
<sequence>MANDRKLASKIIDTVGGKENISNVTHCMTRLRFVLKDEGLASDDALNAIPEVISVVRAGGQVQLVIGPTVDKVYDAVCKEGGFEAQTAIDENLDAPKLPFKERFAPKRIGNLILDAVSGSIAPILPIFCIAGIFRMFTILLGPEGAGLLSEESSMYQLFTLVGDAAYYFLPVFGAYAAAKKFKTSPVLALMIAVIMIHPSMLAIVEGGAPFDVYGIPMTLVNYTQSVLPIILIVWVQSYVEGLIKKFCPDMLRILVIPVGTMLIMLPLALCVFGPAISFVMGIIANIIIWLGANAGPLCGLVVGATWNLVIATGMHVPILTAMMPGWLEVGYDAVCTPGTTVVVYVTFAVALAYGIRAKGKANRQLGWTTFATYALGRVSEPIIYGILLRDKKALAWSMIGGAAGGLACGLLNARIFVFSGVGFPWMNVIKFSQDIVPGAIGCIIGFAVTFALCMVFGFDNREATENAAEDAMEA</sequence>
<keyword evidence="4" id="KW-0762">Sugar transport</keyword>
<evidence type="ECO:0000256" key="9">
    <source>
        <dbReference type="ARBA" id="ARBA00022989"/>
    </source>
</evidence>
<dbReference type="PROSITE" id="PS51103">
    <property type="entry name" value="PTS_EIIC_TYPE_1"/>
    <property type="match status" value="1"/>
</dbReference>
<feature type="transmembrane region" description="Helical" evidence="12">
    <location>
        <begin position="252"/>
        <end position="270"/>
    </location>
</feature>
<evidence type="ECO:0000256" key="6">
    <source>
        <dbReference type="ARBA" id="ARBA00022683"/>
    </source>
</evidence>
<dbReference type="RefSeq" id="WP_006721000.1">
    <property type="nucleotide sequence ID" value="NZ_CP085935.1"/>
</dbReference>
<evidence type="ECO:0000256" key="10">
    <source>
        <dbReference type="ARBA" id="ARBA00023136"/>
    </source>
</evidence>
<dbReference type="GO" id="GO:0015771">
    <property type="term" value="P:trehalose transport"/>
    <property type="evidence" value="ECO:0007669"/>
    <property type="project" value="TreeGrafter"/>
</dbReference>
<feature type="transmembrane region" description="Helical" evidence="12">
    <location>
        <begin position="339"/>
        <end position="356"/>
    </location>
</feature>
<evidence type="ECO:0000259" key="13">
    <source>
        <dbReference type="PROSITE" id="PS51098"/>
    </source>
</evidence>